<proteinExistence type="inferred from homology"/>
<dbReference type="GO" id="GO:0004364">
    <property type="term" value="F:glutathione transferase activity"/>
    <property type="evidence" value="ECO:0007669"/>
    <property type="project" value="UniProtKB-EC"/>
</dbReference>
<dbReference type="SFLD" id="SFLDG00363">
    <property type="entry name" value="AMPS_(cytGST):_Alpha-__Mu-__Pi"/>
    <property type="match status" value="1"/>
</dbReference>
<dbReference type="CDD" id="cd03192">
    <property type="entry name" value="GST_C_Sigma_like"/>
    <property type="match status" value="1"/>
</dbReference>
<dbReference type="OrthoDB" id="414243at2759"/>
<protein>
    <recommendedName>
        <fullName evidence="1">glutathione transferase</fullName>
        <ecNumber evidence="1">2.5.1.18</ecNumber>
    </recommendedName>
    <alternativeName>
        <fullName evidence="5">GST class-sigma</fullName>
    </alternativeName>
</protein>
<dbReference type="PANTHER" id="PTHR11571">
    <property type="entry name" value="GLUTATHIONE S-TRANSFERASE"/>
    <property type="match status" value="1"/>
</dbReference>
<evidence type="ECO:0000256" key="2">
    <source>
        <dbReference type="ARBA" id="ARBA00022679"/>
    </source>
</evidence>
<name>A0A9P1IB03_9PELO</name>
<dbReference type="PANTHER" id="PTHR11571:SF256">
    <property type="entry name" value="GST C-TERMINAL DOMAIN-CONTAINING PROTEIN-RELATED"/>
    <property type="match status" value="1"/>
</dbReference>
<dbReference type="CDD" id="cd03039">
    <property type="entry name" value="GST_N_Sigma_like"/>
    <property type="match status" value="1"/>
</dbReference>
<dbReference type="Gene3D" id="3.40.30.10">
    <property type="entry name" value="Glutaredoxin"/>
    <property type="match status" value="1"/>
</dbReference>
<evidence type="ECO:0000256" key="4">
    <source>
        <dbReference type="ARBA" id="ARBA00047960"/>
    </source>
</evidence>
<comment type="catalytic activity">
    <reaction evidence="4">
        <text>RX + glutathione = an S-substituted glutathione + a halide anion + H(+)</text>
        <dbReference type="Rhea" id="RHEA:16437"/>
        <dbReference type="ChEBI" id="CHEBI:15378"/>
        <dbReference type="ChEBI" id="CHEBI:16042"/>
        <dbReference type="ChEBI" id="CHEBI:17792"/>
        <dbReference type="ChEBI" id="CHEBI:57925"/>
        <dbReference type="ChEBI" id="CHEBI:90779"/>
        <dbReference type="EC" id="2.5.1.18"/>
    </reaction>
</comment>
<organism evidence="8 9">
    <name type="scientific">Caenorhabditis angaria</name>
    <dbReference type="NCBI Taxonomy" id="860376"/>
    <lineage>
        <taxon>Eukaryota</taxon>
        <taxon>Metazoa</taxon>
        <taxon>Ecdysozoa</taxon>
        <taxon>Nematoda</taxon>
        <taxon>Chromadorea</taxon>
        <taxon>Rhabditida</taxon>
        <taxon>Rhabditina</taxon>
        <taxon>Rhabditomorpha</taxon>
        <taxon>Rhabditoidea</taxon>
        <taxon>Rhabditidae</taxon>
        <taxon>Peloderinae</taxon>
        <taxon>Caenorhabditis</taxon>
    </lineage>
</organism>
<keyword evidence="2" id="KW-0808">Transferase</keyword>
<comment type="similarity">
    <text evidence="3">Belongs to the GST superfamily. Sigma family.</text>
</comment>
<accession>A0A9P1IB03</accession>
<evidence type="ECO:0000313" key="9">
    <source>
        <dbReference type="Proteomes" id="UP001152747"/>
    </source>
</evidence>
<dbReference type="SFLD" id="SFLDS00019">
    <property type="entry name" value="Glutathione_Transferase_(cytos"/>
    <property type="match status" value="1"/>
</dbReference>
<comment type="caution">
    <text evidence="8">The sequence shown here is derived from an EMBL/GenBank/DDBJ whole genome shotgun (WGS) entry which is preliminary data.</text>
</comment>
<dbReference type="SFLD" id="SFLDG01205">
    <property type="entry name" value="AMPS.1"/>
    <property type="match status" value="1"/>
</dbReference>
<evidence type="ECO:0000259" key="6">
    <source>
        <dbReference type="PROSITE" id="PS50404"/>
    </source>
</evidence>
<dbReference type="SUPFAM" id="SSF47616">
    <property type="entry name" value="GST C-terminal domain-like"/>
    <property type="match status" value="1"/>
</dbReference>
<gene>
    <name evidence="8" type="ORF">CAMP_LOCUS4536</name>
</gene>
<dbReference type="InterPro" id="IPR010987">
    <property type="entry name" value="Glutathione-S-Trfase_C-like"/>
</dbReference>
<dbReference type="Gene3D" id="1.20.1050.10">
    <property type="match status" value="1"/>
</dbReference>
<keyword evidence="9" id="KW-1185">Reference proteome</keyword>
<dbReference type="FunFam" id="3.40.30.10:FF:000189">
    <property type="entry name" value="Glutathione S-Transferase"/>
    <property type="match status" value="1"/>
</dbReference>
<dbReference type="GO" id="GO:0006749">
    <property type="term" value="P:glutathione metabolic process"/>
    <property type="evidence" value="ECO:0007669"/>
    <property type="project" value="TreeGrafter"/>
</dbReference>
<dbReference type="AlphaFoldDB" id="A0A9P1IB03"/>
<dbReference type="FunFam" id="1.20.1050.10:FF:000031">
    <property type="entry name" value="Glutathione S-Transferase"/>
    <property type="match status" value="1"/>
</dbReference>
<dbReference type="Pfam" id="PF14497">
    <property type="entry name" value="GST_C_3"/>
    <property type="match status" value="1"/>
</dbReference>
<evidence type="ECO:0000259" key="7">
    <source>
        <dbReference type="PROSITE" id="PS50405"/>
    </source>
</evidence>
<dbReference type="InterPro" id="IPR036282">
    <property type="entry name" value="Glutathione-S-Trfase_C_sf"/>
</dbReference>
<dbReference type="InterPro" id="IPR040079">
    <property type="entry name" value="Glutathione_S-Trfase"/>
</dbReference>
<dbReference type="PROSITE" id="PS50404">
    <property type="entry name" value="GST_NTER"/>
    <property type="match status" value="1"/>
</dbReference>
<dbReference type="InterPro" id="IPR050213">
    <property type="entry name" value="GST_superfamily"/>
</dbReference>
<dbReference type="Pfam" id="PF02798">
    <property type="entry name" value="GST_N"/>
    <property type="match status" value="1"/>
</dbReference>
<reference evidence="8" key="1">
    <citation type="submission" date="2022-11" db="EMBL/GenBank/DDBJ databases">
        <authorList>
            <person name="Kikuchi T."/>
        </authorList>
    </citation>
    <scope>NUCLEOTIDE SEQUENCE</scope>
    <source>
        <strain evidence="8">PS1010</strain>
    </source>
</reference>
<dbReference type="Proteomes" id="UP001152747">
    <property type="component" value="Unassembled WGS sequence"/>
</dbReference>
<dbReference type="InterPro" id="IPR004045">
    <property type="entry name" value="Glutathione_S-Trfase_N"/>
</dbReference>
<dbReference type="EC" id="2.5.1.18" evidence="1"/>
<dbReference type="PROSITE" id="PS50405">
    <property type="entry name" value="GST_CTER"/>
    <property type="match status" value="1"/>
</dbReference>
<evidence type="ECO:0000256" key="5">
    <source>
        <dbReference type="ARBA" id="ARBA00078118"/>
    </source>
</evidence>
<evidence type="ECO:0000256" key="1">
    <source>
        <dbReference type="ARBA" id="ARBA00012452"/>
    </source>
</evidence>
<evidence type="ECO:0000313" key="8">
    <source>
        <dbReference type="EMBL" id="CAI5441899.1"/>
    </source>
</evidence>
<dbReference type="GO" id="GO:0005737">
    <property type="term" value="C:cytoplasm"/>
    <property type="evidence" value="ECO:0007669"/>
    <property type="project" value="UniProtKB-ARBA"/>
</dbReference>
<evidence type="ECO:0000256" key="3">
    <source>
        <dbReference type="ARBA" id="ARBA00038317"/>
    </source>
</evidence>
<feature type="domain" description="GST C-terminal" evidence="7">
    <location>
        <begin position="83"/>
        <end position="209"/>
    </location>
</feature>
<dbReference type="SUPFAM" id="SSF52833">
    <property type="entry name" value="Thioredoxin-like"/>
    <property type="match status" value="1"/>
</dbReference>
<feature type="domain" description="GST N-terminal" evidence="6">
    <location>
        <begin position="2"/>
        <end position="81"/>
    </location>
</feature>
<dbReference type="InterPro" id="IPR004046">
    <property type="entry name" value="GST_C"/>
</dbReference>
<sequence length="209" mass="23954">MVHYKLTYFDFRGLGDCIRQVFYLANVEFEDERIVMKSDEWKNLKPKTPFGHLPVLTVDGLEIPQSMAIVRYLSKKFGFAGKTPEEEAWVDAIVDQFKDFGVSLRPYIYTIFENKPADVVEKTKKEVAIPACENYLRIINKILEKSKSGFLVGDSLTFADLVVADNLLSLHNDGFIKKGQHPKLDEFQAKIHNLPELKDYIASRPSTTF</sequence>
<dbReference type="EMBL" id="CANHGI010000002">
    <property type="protein sequence ID" value="CAI5441899.1"/>
    <property type="molecule type" value="Genomic_DNA"/>
</dbReference>
<dbReference type="InterPro" id="IPR036249">
    <property type="entry name" value="Thioredoxin-like_sf"/>
</dbReference>